<dbReference type="SUPFAM" id="SSF47240">
    <property type="entry name" value="Ferritin-like"/>
    <property type="match status" value="1"/>
</dbReference>
<dbReference type="Gene3D" id="1.10.620.20">
    <property type="entry name" value="Ribonucleotide Reductase, subunit A"/>
    <property type="match status" value="1"/>
</dbReference>
<evidence type="ECO:0000256" key="1">
    <source>
        <dbReference type="SAM" id="Phobius"/>
    </source>
</evidence>
<dbReference type="InterPro" id="IPR009078">
    <property type="entry name" value="Ferritin-like_SF"/>
</dbReference>
<dbReference type="EMBL" id="JAGKSP010000009">
    <property type="protein sequence ID" value="MBP3965104.1"/>
    <property type="molecule type" value="Genomic_DNA"/>
</dbReference>
<accession>A0ABS5CGU0</accession>
<keyword evidence="1" id="KW-0812">Transmembrane</keyword>
<sequence length="248" mass="29136">MMKVDFAAWKHYFLQNQQNLRAIDWADSYRLTEAERACIRTSIQQFQLGESSEGKHLIHQAKRYAERTGHHDYYEAVTAFIREEQRHARDLARFMKGQQLPSIRGHWVDHVFRKLRQFAGLELSVMVLITAEIIAKVYYIALQRSTKSKMLQDLCDQILQDEEKHVEFQSETLYKLGEGRLSVVNRAYRLAHRVLLEGTLVVVWHQHRTVFQAGGYRFRDFLAACRQEFRLSGSIAAWVTRTGRTYEG</sequence>
<evidence type="ECO:0000313" key="3">
    <source>
        <dbReference type="Proteomes" id="UP000673394"/>
    </source>
</evidence>
<keyword evidence="1" id="KW-1133">Transmembrane helix</keyword>
<dbReference type="Proteomes" id="UP000673394">
    <property type="component" value="Unassembled WGS sequence"/>
</dbReference>
<name>A0ABS5CGU0_9BACL</name>
<dbReference type="RefSeq" id="WP_210661291.1">
    <property type="nucleotide sequence ID" value="NZ_JAGKSP010000009.1"/>
</dbReference>
<dbReference type="InterPro" id="IPR012348">
    <property type="entry name" value="RNR-like"/>
</dbReference>
<keyword evidence="3" id="KW-1185">Reference proteome</keyword>
<feature type="transmembrane region" description="Helical" evidence="1">
    <location>
        <begin position="123"/>
        <end position="142"/>
    </location>
</feature>
<protein>
    <recommendedName>
        <fullName evidence="4">Ferritin-like domain-containing protein</fullName>
    </recommendedName>
</protein>
<organism evidence="2 3">
    <name type="scientific">Paenibacillus lignilyticus</name>
    <dbReference type="NCBI Taxonomy" id="1172615"/>
    <lineage>
        <taxon>Bacteria</taxon>
        <taxon>Bacillati</taxon>
        <taxon>Bacillota</taxon>
        <taxon>Bacilli</taxon>
        <taxon>Bacillales</taxon>
        <taxon>Paenibacillaceae</taxon>
        <taxon>Paenibacillus</taxon>
    </lineage>
</organism>
<reference evidence="2 3" key="1">
    <citation type="submission" date="2021-04" db="EMBL/GenBank/DDBJ databases">
        <title>Paenibacillus sp. DLE-14 whole genome sequence.</title>
        <authorList>
            <person name="Ham Y.J."/>
        </authorList>
    </citation>
    <scope>NUCLEOTIDE SEQUENCE [LARGE SCALE GENOMIC DNA]</scope>
    <source>
        <strain evidence="2 3">DLE-14</strain>
    </source>
</reference>
<evidence type="ECO:0008006" key="4">
    <source>
        <dbReference type="Google" id="ProtNLM"/>
    </source>
</evidence>
<gene>
    <name evidence="2" type="ORF">I8J30_20470</name>
</gene>
<proteinExistence type="predicted"/>
<keyword evidence="1" id="KW-0472">Membrane</keyword>
<comment type="caution">
    <text evidence="2">The sequence shown here is derived from an EMBL/GenBank/DDBJ whole genome shotgun (WGS) entry which is preliminary data.</text>
</comment>
<evidence type="ECO:0000313" key="2">
    <source>
        <dbReference type="EMBL" id="MBP3965104.1"/>
    </source>
</evidence>